<evidence type="ECO:0000313" key="1">
    <source>
        <dbReference type="EMBL" id="CAG6745956.1"/>
    </source>
</evidence>
<sequence>MDRSVSSTDSIGVQRSRIEHALYKNEINSVNRMAHSPRKLYHRTKLFPFRETSKINRFRDDEIATSILPRDSVSKKDVSIADYERLRDKYPIVRELMDKCPDQAVYPLVDPKLTPLSEYGAQFGFNPRARSELTRESKDLIAESDWDHIPLTTNRYYHRDFSSPEWDPYRKLNSLPVKKPQACLKTLPHNFFRFGKSEYKATTSDEGAELMKQQYYGPALPLEEKYCQNM</sequence>
<dbReference type="AlphaFoldDB" id="A0A8D8ZH53"/>
<accession>A0A8D8ZH53</accession>
<protein>
    <submittedName>
        <fullName evidence="1">Uncharacterized protein</fullName>
    </submittedName>
</protein>
<dbReference type="EMBL" id="HBUF01507286">
    <property type="protein sequence ID" value="CAG6745956.1"/>
    <property type="molecule type" value="Transcribed_RNA"/>
</dbReference>
<proteinExistence type="predicted"/>
<name>A0A8D8ZH53_9HEMI</name>
<reference evidence="1" key="1">
    <citation type="submission" date="2021-05" db="EMBL/GenBank/DDBJ databases">
        <authorList>
            <person name="Alioto T."/>
            <person name="Alioto T."/>
            <person name="Gomez Garrido J."/>
        </authorList>
    </citation>
    <scope>NUCLEOTIDE SEQUENCE</scope>
</reference>
<organism evidence="1">
    <name type="scientific">Cacopsylla melanoneura</name>
    <dbReference type="NCBI Taxonomy" id="428564"/>
    <lineage>
        <taxon>Eukaryota</taxon>
        <taxon>Metazoa</taxon>
        <taxon>Ecdysozoa</taxon>
        <taxon>Arthropoda</taxon>
        <taxon>Hexapoda</taxon>
        <taxon>Insecta</taxon>
        <taxon>Pterygota</taxon>
        <taxon>Neoptera</taxon>
        <taxon>Paraneoptera</taxon>
        <taxon>Hemiptera</taxon>
        <taxon>Sternorrhyncha</taxon>
        <taxon>Psylloidea</taxon>
        <taxon>Psyllidae</taxon>
        <taxon>Psyllinae</taxon>
        <taxon>Cacopsylla</taxon>
    </lineage>
</organism>